<evidence type="ECO:0000313" key="2">
    <source>
        <dbReference type="EMBL" id="BDS05195.1"/>
    </source>
</evidence>
<gene>
    <name evidence="2" type="ORF">NT6N_02350</name>
</gene>
<dbReference type="InterPro" id="IPR050407">
    <property type="entry name" value="Geranylgeranyl_reductase"/>
</dbReference>
<reference evidence="2" key="1">
    <citation type="submission" date="2024-07" db="EMBL/GenBank/DDBJ databases">
        <title>Complete genome sequence of Verrucomicrobiaceae bacterium NT6N.</title>
        <authorList>
            <person name="Huang C."/>
            <person name="Takami H."/>
            <person name="Hamasaki K."/>
        </authorList>
    </citation>
    <scope>NUCLEOTIDE SEQUENCE</scope>
    <source>
        <strain evidence="2">NT6N</strain>
    </source>
</reference>
<dbReference type="Gene3D" id="3.50.50.60">
    <property type="entry name" value="FAD/NAD(P)-binding domain"/>
    <property type="match status" value="2"/>
</dbReference>
<dbReference type="InterPro" id="IPR002938">
    <property type="entry name" value="FAD-bd"/>
</dbReference>
<sequence length="337" mass="36958">MKKIQIIGGGLAGLALGVCLRNLGVDVILLEAGKYPKHKVCGEFICGVSPKMLSDLGIREVVEQSLVHETMQWWMGDSKVLEDALPTPAWGLSRYKLDYDLSQLFHGMGGELVTGSRADLKDEEAVVWATGKPKKRGGWIGLKIHALNAEVDGLEMHVGDRGYIGLCGIEGERVNCCGLFRVDKSIKATGGQLIAEYLRANGLNQLADRFSEWTKDEDSFSATAGFSFGKQVHAGGFCVGDASYLIPPFTGNGMSMALESAWMAGKWLEQYAKNEIDWTSAIAGYDNECVAFFLKRMKLSATVQPLMFHRLGRTLLKTAAKTGVLPFEFLFHQLRTP</sequence>
<dbReference type="GO" id="GO:0071949">
    <property type="term" value="F:FAD binding"/>
    <property type="evidence" value="ECO:0007669"/>
    <property type="project" value="InterPro"/>
</dbReference>
<proteinExistence type="predicted"/>
<dbReference type="PANTHER" id="PTHR42685:SF22">
    <property type="entry name" value="CONDITIONED MEDIUM FACTOR RECEPTOR 1"/>
    <property type="match status" value="1"/>
</dbReference>
<protein>
    <submittedName>
        <fullName evidence="2">FAD-dependent oxidoreductase</fullName>
    </submittedName>
</protein>
<dbReference type="SUPFAM" id="SSF51905">
    <property type="entry name" value="FAD/NAD(P)-binding domain"/>
    <property type="match status" value="1"/>
</dbReference>
<feature type="domain" description="FAD-binding" evidence="1">
    <location>
        <begin position="4"/>
        <end position="72"/>
    </location>
</feature>
<dbReference type="PANTHER" id="PTHR42685">
    <property type="entry name" value="GERANYLGERANYL DIPHOSPHATE REDUCTASE"/>
    <property type="match status" value="1"/>
</dbReference>
<accession>A0AAT9FGU1</accession>
<dbReference type="KEGG" id="osu:NT6N_02350"/>
<evidence type="ECO:0000259" key="1">
    <source>
        <dbReference type="Pfam" id="PF01494"/>
    </source>
</evidence>
<dbReference type="InterPro" id="IPR036188">
    <property type="entry name" value="FAD/NAD-bd_sf"/>
</dbReference>
<dbReference type="AlphaFoldDB" id="A0AAT9FGU1"/>
<organism evidence="2">
    <name type="scientific">Oceaniferula spumae</name>
    <dbReference type="NCBI Taxonomy" id="2979115"/>
    <lineage>
        <taxon>Bacteria</taxon>
        <taxon>Pseudomonadati</taxon>
        <taxon>Verrucomicrobiota</taxon>
        <taxon>Verrucomicrobiia</taxon>
        <taxon>Verrucomicrobiales</taxon>
        <taxon>Verrucomicrobiaceae</taxon>
        <taxon>Oceaniferula</taxon>
    </lineage>
</organism>
<name>A0AAT9FGU1_9BACT</name>
<dbReference type="Pfam" id="PF01494">
    <property type="entry name" value="FAD_binding_3"/>
    <property type="match status" value="1"/>
</dbReference>
<dbReference type="EMBL" id="AP026866">
    <property type="protein sequence ID" value="BDS05195.1"/>
    <property type="molecule type" value="Genomic_DNA"/>
</dbReference>